<dbReference type="Proteomes" id="UP000245252">
    <property type="component" value="Unassembled WGS sequence"/>
</dbReference>
<dbReference type="AlphaFoldDB" id="A0A2U2DKF6"/>
<sequence>MRMSLHTDYALRMLIFLAAREDAVHTVTDVAAAYGLSRNHLAKIAQTLRDHGVVETARGRGGGLKLAKRPADINIGDLVQATEEDFALAECMQSHGGACCQIAGACGLRGMLSEALDAYLAVLRKYTLADVLHNRPMLRALLGGVSAAA</sequence>
<organism evidence="2 3">
    <name type="scientific">Metarhizobium album</name>
    <dbReference type="NCBI Taxonomy" id="2182425"/>
    <lineage>
        <taxon>Bacteria</taxon>
        <taxon>Pseudomonadati</taxon>
        <taxon>Pseudomonadota</taxon>
        <taxon>Alphaproteobacteria</taxon>
        <taxon>Hyphomicrobiales</taxon>
        <taxon>Rhizobiaceae</taxon>
        <taxon>Metarhizobium</taxon>
    </lineage>
</organism>
<dbReference type="InterPro" id="IPR036388">
    <property type="entry name" value="WH-like_DNA-bd_sf"/>
</dbReference>
<accession>A0A2U2DKF6</accession>
<dbReference type="PROSITE" id="PS51197">
    <property type="entry name" value="HTH_RRF2_2"/>
    <property type="match status" value="1"/>
</dbReference>
<dbReference type="RefSeq" id="WP_109460589.1">
    <property type="nucleotide sequence ID" value="NZ_QFBC01000013.1"/>
</dbReference>
<proteinExistence type="predicted"/>
<comment type="caution">
    <text evidence="2">The sequence shown here is derived from an EMBL/GenBank/DDBJ whole genome shotgun (WGS) entry which is preliminary data.</text>
</comment>
<evidence type="ECO:0000313" key="2">
    <source>
        <dbReference type="EMBL" id="PWE53792.1"/>
    </source>
</evidence>
<dbReference type="GO" id="GO:0003700">
    <property type="term" value="F:DNA-binding transcription factor activity"/>
    <property type="evidence" value="ECO:0007669"/>
    <property type="project" value="TreeGrafter"/>
</dbReference>
<dbReference type="Pfam" id="PF02082">
    <property type="entry name" value="Rrf2"/>
    <property type="match status" value="1"/>
</dbReference>
<dbReference type="SUPFAM" id="SSF46785">
    <property type="entry name" value="Winged helix' DNA-binding domain"/>
    <property type="match status" value="1"/>
</dbReference>
<dbReference type="OrthoDB" id="9802344at2"/>
<dbReference type="InterPro" id="IPR036390">
    <property type="entry name" value="WH_DNA-bd_sf"/>
</dbReference>
<dbReference type="GO" id="GO:0003677">
    <property type="term" value="F:DNA binding"/>
    <property type="evidence" value="ECO:0007669"/>
    <property type="project" value="UniProtKB-KW"/>
</dbReference>
<dbReference type="PANTHER" id="PTHR33221:SF4">
    <property type="entry name" value="HTH-TYPE TRANSCRIPTIONAL REPRESSOR NSRR"/>
    <property type="match status" value="1"/>
</dbReference>
<keyword evidence="3" id="KW-1185">Reference proteome</keyword>
<dbReference type="InterPro" id="IPR000944">
    <property type="entry name" value="Tscrpt_reg_Rrf2"/>
</dbReference>
<dbReference type="Gene3D" id="1.10.10.10">
    <property type="entry name" value="Winged helix-like DNA-binding domain superfamily/Winged helix DNA-binding domain"/>
    <property type="match status" value="1"/>
</dbReference>
<dbReference type="GO" id="GO:0005829">
    <property type="term" value="C:cytosol"/>
    <property type="evidence" value="ECO:0007669"/>
    <property type="project" value="TreeGrafter"/>
</dbReference>
<name>A0A2U2DKF6_9HYPH</name>
<gene>
    <name evidence="2" type="ORF">DEM27_22965</name>
</gene>
<evidence type="ECO:0000256" key="1">
    <source>
        <dbReference type="ARBA" id="ARBA00023125"/>
    </source>
</evidence>
<dbReference type="PANTHER" id="PTHR33221">
    <property type="entry name" value="WINGED HELIX-TURN-HELIX TRANSCRIPTIONAL REGULATOR, RRF2 FAMILY"/>
    <property type="match status" value="1"/>
</dbReference>
<keyword evidence="1" id="KW-0238">DNA-binding</keyword>
<protein>
    <submittedName>
        <fullName evidence="2">BadM/Rrf2 family transcriptional regulator</fullName>
    </submittedName>
</protein>
<dbReference type="NCBIfam" id="TIGR00738">
    <property type="entry name" value="rrf2_super"/>
    <property type="match status" value="1"/>
</dbReference>
<reference evidence="2 3" key="1">
    <citation type="submission" date="2018-05" db="EMBL/GenBank/DDBJ databases">
        <title>The draft genome of strain NS-104.</title>
        <authorList>
            <person name="Hang P."/>
            <person name="Jiang J."/>
        </authorList>
    </citation>
    <scope>NUCLEOTIDE SEQUENCE [LARGE SCALE GENOMIC DNA]</scope>
    <source>
        <strain evidence="2 3">NS-104</strain>
    </source>
</reference>
<dbReference type="EMBL" id="QFBC01000013">
    <property type="protein sequence ID" value="PWE53792.1"/>
    <property type="molecule type" value="Genomic_DNA"/>
</dbReference>
<evidence type="ECO:0000313" key="3">
    <source>
        <dbReference type="Proteomes" id="UP000245252"/>
    </source>
</evidence>